<evidence type="ECO:0000313" key="1">
    <source>
        <dbReference type="EMBL" id="CAE7707590.1"/>
    </source>
</evidence>
<evidence type="ECO:0000313" key="2">
    <source>
        <dbReference type="Proteomes" id="UP000649617"/>
    </source>
</evidence>
<organism evidence="1 2">
    <name type="scientific">Symbiodinium pilosum</name>
    <name type="common">Dinoflagellate</name>
    <dbReference type="NCBI Taxonomy" id="2952"/>
    <lineage>
        <taxon>Eukaryota</taxon>
        <taxon>Sar</taxon>
        <taxon>Alveolata</taxon>
        <taxon>Dinophyceae</taxon>
        <taxon>Suessiales</taxon>
        <taxon>Symbiodiniaceae</taxon>
        <taxon>Symbiodinium</taxon>
    </lineage>
</organism>
<accession>A0A812WX81</accession>
<dbReference type="EMBL" id="CAJNIZ010044994">
    <property type="protein sequence ID" value="CAE7707590.1"/>
    <property type="molecule type" value="Genomic_DNA"/>
</dbReference>
<gene>
    <name evidence="1" type="ORF">SPIL2461_LOCUS20000</name>
</gene>
<keyword evidence="2" id="KW-1185">Reference proteome</keyword>
<name>A0A812WX81_SYMPI</name>
<protein>
    <submittedName>
        <fullName evidence="1">Uncharacterized protein</fullName>
    </submittedName>
</protein>
<sequence length="216" mass="24469">MAPPSRIAASEATVTAGSRWNSFHHVLARVPVQDCTGILQDCWVRGFSSSRMAEVKHPPPRSCSFAARELTRSRKVVLAERLREQGLPYEHLLENPGRELSEGPPENPLARKKQVVLVDMSKQLPRPDLMKSASIVYNETIAISSCGFEEAHKKCAKFGRFYRQPCYPISLLPRCEQTQDSYTQPGEFSINLDFVRPRLAASMEFRKRPGRKDILE</sequence>
<dbReference type="OrthoDB" id="415416at2759"/>
<comment type="caution">
    <text evidence="1">The sequence shown here is derived from an EMBL/GenBank/DDBJ whole genome shotgun (WGS) entry which is preliminary data.</text>
</comment>
<dbReference type="AlphaFoldDB" id="A0A812WX81"/>
<proteinExistence type="predicted"/>
<dbReference type="Proteomes" id="UP000649617">
    <property type="component" value="Unassembled WGS sequence"/>
</dbReference>
<reference evidence="1" key="1">
    <citation type="submission" date="2021-02" db="EMBL/GenBank/DDBJ databases">
        <authorList>
            <person name="Dougan E. K."/>
            <person name="Rhodes N."/>
            <person name="Thang M."/>
            <person name="Chan C."/>
        </authorList>
    </citation>
    <scope>NUCLEOTIDE SEQUENCE</scope>
</reference>